<dbReference type="EC" id="2.7.13.3" evidence="2"/>
<evidence type="ECO:0000256" key="12">
    <source>
        <dbReference type="ARBA" id="ARBA00022777"/>
    </source>
</evidence>
<evidence type="ECO:0000313" key="21">
    <source>
        <dbReference type="Proteomes" id="UP000093748"/>
    </source>
</evidence>
<evidence type="ECO:0000256" key="9">
    <source>
        <dbReference type="ARBA" id="ARBA00022679"/>
    </source>
</evidence>
<gene>
    <name evidence="20" type="ORF">BAE39_31010</name>
</gene>
<dbReference type="PROSITE" id="PS50113">
    <property type="entry name" value="PAC"/>
    <property type="match status" value="2"/>
</dbReference>
<dbReference type="EMBL" id="LZTJ01000011">
    <property type="protein sequence ID" value="OBP77796.1"/>
    <property type="molecule type" value="Genomic_DNA"/>
</dbReference>
<feature type="transmembrane region" description="Helical" evidence="17">
    <location>
        <begin position="92"/>
        <end position="109"/>
    </location>
</feature>
<dbReference type="PANTHER" id="PTHR41523">
    <property type="entry name" value="TWO-COMPONENT SYSTEM SENSOR PROTEIN"/>
    <property type="match status" value="1"/>
</dbReference>
<dbReference type="SUPFAM" id="SSF55785">
    <property type="entry name" value="PYP-like sensor domain (PAS domain)"/>
    <property type="match status" value="2"/>
</dbReference>
<keyword evidence="13" id="KW-0067">ATP-binding</keyword>
<dbReference type="GO" id="GO:0009881">
    <property type="term" value="F:photoreceptor activity"/>
    <property type="evidence" value="ECO:0007669"/>
    <property type="project" value="UniProtKB-KW"/>
</dbReference>
<comment type="caution">
    <text evidence="20">The sequence shown here is derived from an EMBL/GenBank/DDBJ whole genome shotgun (WGS) entry which is preliminary data.</text>
</comment>
<evidence type="ECO:0000256" key="11">
    <source>
        <dbReference type="ARBA" id="ARBA00022741"/>
    </source>
</evidence>
<keyword evidence="12" id="KW-0418">Kinase</keyword>
<evidence type="ECO:0000256" key="13">
    <source>
        <dbReference type="ARBA" id="ARBA00022840"/>
    </source>
</evidence>
<evidence type="ECO:0000259" key="18">
    <source>
        <dbReference type="PROSITE" id="PS50112"/>
    </source>
</evidence>
<dbReference type="InterPro" id="IPR000014">
    <property type="entry name" value="PAS"/>
</dbReference>
<dbReference type="InterPro" id="IPR013655">
    <property type="entry name" value="PAS_fold_3"/>
</dbReference>
<dbReference type="SMART" id="SM00911">
    <property type="entry name" value="HWE_HK"/>
    <property type="match status" value="1"/>
</dbReference>
<dbReference type="Pfam" id="PF07536">
    <property type="entry name" value="HWE_HK"/>
    <property type="match status" value="1"/>
</dbReference>
<dbReference type="Gene3D" id="3.30.450.20">
    <property type="entry name" value="PAS domain"/>
    <property type="match status" value="2"/>
</dbReference>
<evidence type="ECO:0000256" key="17">
    <source>
        <dbReference type="SAM" id="Phobius"/>
    </source>
</evidence>
<dbReference type="GeneID" id="66685784"/>
<evidence type="ECO:0000256" key="3">
    <source>
        <dbReference type="ARBA" id="ARBA00021740"/>
    </source>
</evidence>
<dbReference type="InterPro" id="IPR011102">
    <property type="entry name" value="Sig_transdc_His_kinase_HWE"/>
</dbReference>
<feature type="domain" description="PAC" evidence="19">
    <location>
        <begin position="331"/>
        <end position="381"/>
    </location>
</feature>
<keyword evidence="6" id="KW-0716">Sensory transduction</keyword>
<keyword evidence="4" id="KW-0600">Photoreceptor protein</keyword>
<evidence type="ECO:0000256" key="1">
    <source>
        <dbReference type="ARBA" id="ARBA00000085"/>
    </source>
</evidence>
<evidence type="ECO:0000256" key="10">
    <source>
        <dbReference type="ARBA" id="ARBA00022737"/>
    </source>
</evidence>
<dbReference type="Pfam" id="PF08447">
    <property type="entry name" value="PAS_3"/>
    <property type="match status" value="2"/>
</dbReference>
<keyword evidence="9" id="KW-0808">Transferase</keyword>
<feature type="transmembrane region" description="Helical" evidence="17">
    <location>
        <begin position="12"/>
        <end position="32"/>
    </location>
</feature>
<dbReference type="OrthoDB" id="341208at2"/>
<dbReference type="RefSeq" id="WP_032928930.1">
    <property type="nucleotide sequence ID" value="NZ_LZTH01000021.1"/>
</dbReference>
<keyword evidence="17" id="KW-1133">Transmembrane helix</keyword>
<sequence>MGSYLRWLKSNVSSTPLAHVASLLVLAGSVILEAINTIYVDQGVTFIAFIPVIIVIVYLEGRLVAIAATVLMAAAGLWMRRVLNAQLSAEDWTSAIFLLVSGGLIASVFHRLRQDLRGALEVAETRLAAIDAAESRYRWAFERAALGFANANRRGELLQSNRRLFEMTGYGEKELAQLKLEGLVLPDDRDAVRALLKDLDNGAASSAADIRVLRKDGKAFWARMALSSSRPDEASTESVFVVVDDISERRAAREALRAQKEWLDLALSAGRLGTWRIDIKEGTVAGSGKFWDILGLPSKPVRPLEELSAVVHPADWPKLAASAKPSSAVNYDVEIRVRRTDGHIRWVALRGRQEEHGDRAVRIGVAADLTERRQTTLLRAAVKKRERIMLEDRHRFSNLFPVIMALVKMINVPENDVAKYKEMLIDRIRTLEATHLILSRHTSLSGMLHDLVAQELQPFKETRDVTISGPSLTVPSGVAESFAMILHELTTNSVKHGALGDSQGKVEVKWQFASDGAGNDLVFDWVESGRRKNSKVVRHGFGSMIIGVDGTPLVGHSPKLEISEYGLRYSLRLSRKEIEN</sequence>
<keyword evidence="15" id="KW-0843">Virulence</keyword>
<evidence type="ECO:0000256" key="5">
    <source>
        <dbReference type="ARBA" id="ARBA00022553"/>
    </source>
</evidence>
<keyword evidence="8" id="KW-0288">FMN</keyword>
<evidence type="ECO:0000256" key="7">
    <source>
        <dbReference type="ARBA" id="ARBA00022630"/>
    </source>
</evidence>
<feature type="domain" description="PAS" evidence="18">
    <location>
        <begin position="133"/>
        <end position="203"/>
    </location>
</feature>
<proteinExistence type="predicted"/>
<dbReference type="AlphaFoldDB" id="A0A1A5K0B8"/>
<keyword evidence="14" id="KW-0157">Chromophore</keyword>
<evidence type="ECO:0000256" key="15">
    <source>
        <dbReference type="ARBA" id="ARBA00023026"/>
    </source>
</evidence>
<dbReference type="GO" id="GO:0005524">
    <property type="term" value="F:ATP binding"/>
    <property type="evidence" value="ECO:0007669"/>
    <property type="project" value="UniProtKB-KW"/>
</dbReference>
<dbReference type="Gene3D" id="3.30.565.10">
    <property type="entry name" value="Histidine kinase-like ATPase, C-terminal domain"/>
    <property type="match status" value="1"/>
</dbReference>
<keyword evidence="10" id="KW-0677">Repeat</keyword>
<evidence type="ECO:0000256" key="6">
    <source>
        <dbReference type="ARBA" id="ARBA00022606"/>
    </source>
</evidence>
<keyword evidence="11" id="KW-0547">Nucleotide-binding</keyword>
<evidence type="ECO:0000256" key="14">
    <source>
        <dbReference type="ARBA" id="ARBA00022991"/>
    </source>
</evidence>
<dbReference type="InterPro" id="IPR001610">
    <property type="entry name" value="PAC"/>
</dbReference>
<dbReference type="GO" id="GO:0004673">
    <property type="term" value="F:protein histidine kinase activity"/>
    <property type="evidence" value="ECO:0007669"/>
    <property type="project" value="UniProtKB-EC"/>
</dbReference>
<evidence type="ECO:0000256" key="16">
    <source>
        <dbReference type="ARBA" id="ARBA00023170"/>
    </source>
</evidence>
<evidence type="ECO:0000256" key="8">
    <source>
        <dbReference type="ARBA" id="ARBA00022643"/>
    </source>
</evidence>
<dbReference type="PROSITE" id="PS50112">
    <property type="entry name" value="PAS"/>
    <property type="match status" value="1"/>
</dbReference>
<keyword evidence="7" id="KW-0285">Flavoprotein</keyword>
<accession>A0A1A5K0B8</accession>
<comment type="catalytic activity">
    <reaction evidence="1">
        <text>ATP + protein L-histidine = ADP + protein N-phospho-L-histidine.</text>
        <dbReference type="EC" id="2.7.13.3"/>
    </reaction>
</comment>
<dbReference type="SMART" id="SM00086">
    <property type="entry name" value="PAC"/>
    <property type="match status" value="2"/>
</dbReference>
<name>A0A1A5K0B8_RHILI</name>
<feature type="domain" description="PAC" evidence="19">
    <location>
        <begin position="206"/>
        <end position="258"/>
    </location>
</feature>
<feature type="transmembrane region" description="Helical" evidence="17">
    <location>
        <begin position="38"/>
        <end position="58"/>
    </location>
</feature>
<dbReference type="NCBIfam" id="TIGR00229">
    <property type="entry name" value="sensory_box"/>
    <property type="match status" value="1"/>
</dbReference>
<dbReference type="PANTHER" id="PTHR41523:SF8">
    <property type="entry name" value="ETHYLENE RESPONSE SENSOR PROTEIN"/>
    <property type="match status" value="1"/>
</dbReference>
<keyword evidence="17" id="KW-0812">Transmembrane</keyword>
<dbReference type="InterPro" id="IPR035965">
    <property type="entry name" value="PAS-like_dom_sf"/>
</dbReference>
<dbReference type="InterPro" id="IPR000700">
    <property type="entry name" value="PAS-assoc_C"/>
</dbReference>
<evidence type="ECO:0000313" key="20">
    <source>
        <dbReference type="EMBL" id="OBP77796.1"/>
    </source>
</evidence>
<protein>
    <recommendedName>
        <fullName evidence="3">Blue-light-activated histidine kinase</fullName>
        <ecNumber evidence="2">2.7.13.3</ecNumber>
    </recommendedName>
</protein>
<dbReference type="InterPro" id="IPR036890">
    <property type="entry name" value="HATPase_C_sf"/>
</dbReference>
<keyword evidence="17" id="KW-0472">Membrane</keyword>
<organism evidence="20 21">
    <name type="scientific">Rhizobium loti</name>
    <name type="common">Mesorhizobium loti</name>
    <dbReference type="NCBI Taxonomy" id="381"/>
    <lineage>
        <taxon>Bacteria</taxon>
        <taxon>Pseudomonadati</taxon>
        <taxon>Pseudomonadota</taxon>
        <taxon>Alphaproteobacteria</taxon>
        <taxon>Hyphomicrobiales</taxon>
        <taxon>Phyllobacteriaceae</taxon>
        <taxon>Mesorhizobium</taxon>
    </lineage>
</organism>
<evidence type="ECO:0000259" key="19">
    <source>
        <dbReference type="PROSITE" id="PS50113"/>
    </source>
</evidence>
<evidence type="ECO:0000256" key="4">
    <source>
        <dbReference type="ARBA" id="ARBA00022543"/>
    </source>
</evidence>
<dbReference type="CDD" id="cd00130">
    <property type="entry name" value="PAS"/>
    <property type="match status" value="1"/>
</dbReference>
<dbReference type="Proteomes" id="UP000093748">
    <property type="component" value="Unassembled WGS sequence"/>
</dbReference>
<reference evidence="21" key="1">
    <citation type="submission" date="2016-06" db="EMBL/GenBank/DDBJ databases">
        <title>NZP2037 Pacbio-Illumina hybrid assembly.</title>
        <authorList>
            <person name="Ramsay J.P."/>
        </authorList>
    </citation>
    <scope>NUCLEOTIDE SEQUENCE [LARGE SCALE GENOMIC DNA]</scope>
    <source>
        <strain evidence="21">R7ANS::ICEMlSym2042</strain>
    </source>
</reference>
<evidence type="ECO:0000256" key="2">
    <source>
        <dbReference type="ARBA" id="ARBA00012438"/>
    </source>
</evidence>
<keyword evidence="16" id="KW-0675">Receptor</keyword>
<keyword evidence="5" id="KW-0597">Phosphoprotein</keyword>